<dbReference type="GO" id="GO:0005737">
    <property type="term" value="C:cytoplasm"/>
    <property type="evidence" value="ECO:0007669"/>
    <property type="project" value="TreeGrafter"/>
</dbReference>
<dbReference type="EMBL" id="VXIV02000090">
    <property type="protein sequence ID" value="KAF6040964.1"/>
    <property type="molecule type" value="Genomic_DNA"/>
</dbReference>
<dbReference type="Pfam" id="PF00560">
    <property type="entry name" value="LRR_1"/>
    <property type="match status" value="1"/>
</dbReference>
<evidence type="ECO:0000313" key="5">
    <source>
        <dbReference type="Proteomes" id="UP000593567"/>
    </source>
</evidence>
<organism evidence="4 5">
    <name type="scientific">Bugula neritina</name>
    <name type="common">Brown bryozoan</name>
    <name type="synonym">Sertularia neritina</name>
    <dbReference type="NCBI Taxonomy" id="10212"/>
    <lineage>
        <taxon>Eukaryota</taxon>
        <taxon>Metazoa</taxon>
        <taxon>Spiralia</taxon>
        <taxon>Lophotrochozoa</taxon>
        <taxon>Bryozoa</taxon>
        <taxon>Gymnolaemata</taxon>
        <taxon>Cheilostomatida</taxon>
        <taxon>Flustrina</taxon>
        <taxon>Buguloidea</taxon>
        <taxon>Bugulidae</taxon>
        <taxon>Bugula</taxon>
    </lineage>
</organism>
<evidence type="ECO:0000256" key="3">
    <source>
        <dbReference type="SAM" id="MobiDB-lite"/>
    </source>
</evidence>
<keyword evidence="2" id="KW-0677">Repeat</keyword>
<keyword evidence="5" id="KW-1185">Reference proteome</keyword>
<protein>
    <submittedName>
        <fullName evidence="4">Uncharacterized protein</fullName>
    </submittedName>
</protein>
<dbReference type="InterPro" id="IPR032675">
    <property type="entry name" value="LRR_dom_sf"/>
</dbReference>
<dbReference type="PANTHER" id="PTHR48051:SF1">
    <property type="entry name" value="RAS SUPPRESSOR PROTEIN 1"/>
    <property type="match status" value="1"/>
</dbReference>
<dbReference type="AlphaFoldDB" id="A0A7J7KS14"/>
<proteinExistence type="predicted"/>
<name>A0A7J7KS14_BUGNE</name>
<feature type="compositionally biased region" description="Acidic residues" evidence="3">
    <location>
        <begin position="98"/>
        <end position="111"/>
    </location>
</feature>
<dbReference type="PANTHER" id="PTHR48051">
    <property type="match status" value="1"/>
</dbReference>
<dbReference type="InterPro" id="IPR050216">
    <property type="entry name" value="LRR_domain-containing"/>
</dbReference>
<keyword evidence="1" id="KW-0433">Leucine-rich repeat</keyword>
<comment type="caution">
    <text evidence="4">The sequence shown here is derived from an EMBL/GenBank/DDBJ whole genome shotgun (WGS) entry which is preliminary data.</text>
</comment>
<dbReference type="Pfam" id="PF13516">
    <property type="entry name" value="LRR_6"/>
    <property type="match status" value="1"/>
</dbReference>
<dbReference type="InterPro" id="IPR001611">
    <property type="entry name" value="Leu-rich_rpt"/>
</dbReference>
<feature type="region of interest" description="Disordered" evidence="3">
    <location>
        <begin position="92"/>
        <end position="116"/>
    </location>
</feature>
<sequence>MADLINLVKLNLSGNDLSDANLSEVFSSMLNLQELNMSSCQITALPESIKDLPNLQDLDFSLNELQGGVDSVSYISSLISLNLADCDLSSLPSKSAEESEDSDLSDGDEYLFPEGKGDENKKFIRLSPMPTTRRRIKALFANTEKVLFHFMLHINLFYGRYPDFQDIK</sequence>
<dbReference type="Gene3D" id="3.80.10.10">
    <property type="entry name" value="Ribonuclease Inhibitor"/>
    <property type="match status" value="1"/>
</dbReference>
<evidence type="ECO:0000256" key="1">
    <source>
        <dbReference type="ARBA" id="ARBA00022614"/>
    </source>
</evidence>
<dbReference type="OrthoDB" id="676979at2759"/>
<dbReference type="SUPFAM" id="SSF52047">
    <property type="entry name" value="RNI-like"/>
    <property type="match status" value="1"/>
</dbReference>
<reference evidence="4" key="1">
    <citation type="submission" date="2020-06" db="EMBL/GenBank/DDBJ databases">
        <title>Draft genome of Bugula neritina, a colonial animal packing powerful symbionts and potential medicines.</title>
        <authorList>
            <person name="Rayko M."/>
        </authorList>
    </citation>
    <scope>NUCLEOTIDE SEQUENCE [LARGE SCALE GENOMIC DNA]</scope>
    <source>
        <strain evidence="4">Kwan_BN1</strain>
    </source>
</reference>
<evidence type="ECO:0000313" key="4">
    <source>
        <dbReference type="EMBL" id="KAF6040964.1"/>
    </source>
</evidence>
<accession>A0A7J7KS14</accession>
<dbReference type="Proteomes" id="UP000593567">
    <property type="component" value="Unassembled WGS sequence"/>
</dbReference>
<gene>
    <name evidence="4" type="ORF">EB796_000681</name>
</gene>
<evidence type="ECO:0000256" key="2">
    <source>
        <dbReference type="ARBA" id="ARBA00022737"/>
    </source>
</evidence>